<sequence length="639" mass="72556">MNAYEYGLKHFSVKYQPQSNCVVFNDKYIIDGDEEEHTQSEYVPSLFRYIQVAQVSEKKYTQLANPKTIDADTVEDFLIPNNYVTITQDNTLEELPNAYVKVYEYQGNFYVRTEKTGTQHLEEVEITATRNKGYRKPKIFGLADIKLREILEDTSVSLIFFFTEDGAVLEKAYASIDTIEPNEIVFFLEKESLYNPISVAKIKVGQGITKDKQLPFDAIAKLAQLMGVAIEKKNVENIFKIHFTTEKEGTTTIVYQVGNYVFEVTSEVLRGLLGDPLVLIGNEFSKVFKANPNRWQYYNKDGSVSKKFTPFIPEFKEFLKSEEKKESSTQEGALTSTLTAVKEALNKATNKITNEAFRKLLVQKLNFIHKLLDELENLYQSFQKLISSKSMHIYFNALFVGVYNSVIEAIGGIITLVGHILNLPSYLMKTSKKTFSQSIAIGSELLENAIETFLKIFSIKNIKAYYSGIIKLAKVFMYLSENPDIIVSKLADGVNYTATKIDRLGYGMGYVVGFVIEEILTALATGGAKTIASAFKLTVEGLSKVVRTIKNTPNIVVNKASDFVQSLIALFKKLKQLDVVKLIDDLIVWIQQWIKTTRQLATEKFDSLFNFTEKYWLRKLNLAPTKFENSLLTLCPIKK</sequence>
<proteinExistence type="predicted"/>
<evidence type="ECO:0000313" key="2">
    <source>
        <dbReference type="Proteomes" id="UP001232001"/>
    </source>
</evidence>
<keyword evidence="2" id="KW-1185">Reference proteome</keyword>
<evidence type="ECO:0000313" key="1">
    <source>
        <dbReference type="EMBL" id="WGH74760.1"/>
    </source>
</evidence>
<dbReference type="RefSeq" id="WP_279650654.1">
    <property type="nucleotide sequence ID" value="NZ_CP122539.1"/>
</dbReference>
<reference evidence="1 2" key="1">
    <citation type="submission" date="2023-04" db="EMBL/GenBank/DDBJ databases">
        <title>Tenacibaculum tangerinum sp. nov., isolated from sea tidal flat of South Korea.</title>
        <authorList>
            <person name="Lee S.H."/>
            <person name="Kim J.-J."/>
        </authorList>
    </citation>
    <scope>NUCLEOTIDE SEQUENCE [LARGE SCALE GENOMIC DNA]</scope>
    <source>
        <strain evidence="1 2">GRR-S3-23</strain>
    </source>
</reference>
<accession>A0ABY8L3Q4</accession>
<dbReference type="EMBL" id="CP122539">
    <property type="protein sequence ID" value="WGH74760.1"/>
    <property type="molecule type" value="Genomic_DNA"/>
</dbReference>
<name>A0ABY8L3Q4_9FLAO</name>
<gene>
    <name evidence="1" type="ORF">P8625_11795</name>
</gene>
<organism evidence="1 2">
    <name type="scientific">Tenacibaculum tangerinum</name>
    <dbReference type="NCBI Taxonomy" id="3038772"/>
    <lineage>
        <taxon>Bacteria</taxon>
        <taxon>Pseudomonadati</taxon>
        <taxon>Bacteroidota</taxon>
        <taxon>Flavobacteriia</taxon>
        <taxon>Flavobacteriales</taxon>
        <taxon>Flavobacteriaceae</taxon>
        <taxon>Tenacibaculum</taxon>
    </lineage>
</organism>
<protein>
    <submittedName>
        <fullName evidence="1">Uncharacterized protein</fullName>
    </submittedName>
</protein>
<dbReference type="Proteomes" id="UP001232001">
    <property type="component" value="Chromosome"/>
</dbReference>